<sequence length="54" mass="6100">MKQLSIKTPGQWQMTVGIPRINSRSFSTQIARTSSSLSRENFLRRTPLFGVSDS</sequence>
<evidence type="ECO:0000313" key="1">
    <source>
        <dbReference type="EMBL" id="EGW10918.1"/>
    </source>
</evidence>
<dbReference type="EMBL" id="JH000500">
    <property type="protein sequence ID" value="EGW10918.1"/>
    <property type="molecule type" value="Genomic_DNA"/>
</dbReference>
<reference evidence="2" key="1">
    <citation type="journal article" date="2011" name="Nat. Biotechnol.">
        <title>The genomic sequence of the Chinese hamster ovary (CHO)-K1 cell line.</title>
        <authorList>
            <person name="Xu X."/>
            <person name="Nagarajan H."/>
            <person name="Lewis N.E."/>
            <person name="Pan S."/>
            <person name="Cai Z."/>
            <person name="Liu X."/>
            <person name="Chen W."/>
            <person name="Xie M."/>
            <person name="Wang W."/>
            <person name="Hammond S."/>
            <person name="Andersen M.R."/>
            <person name="Neff N."/>
            <person name="Passarelli B."/>
            <person name="Koh W."/>
            <person name="Fan H.C."/>
            <person name="Wang J."/>
            <person name="Gui Y."/>
            <person name="Lee K.H."/>
            <person name="Betenbaugh M.J."/>
            <person name="Quake S.R."/>
            <person name="Famili I."/>
            <person name="Palsson B.O."/>
            <person name="Wang J."/>
        </authorList>
    </citation>
    <scope>NUCLEOTIDE SEQUENCE [LARGE SCALE GENOMIC DNA]</scope>
    <source>
        <strain evidence="2">CHO K1 cell line</strain>
    </source>
</reference>
<dbReference type="InParanoid" id="G3HM20"/>
<dbReference type="AlphaFoldDB" id="G3HM20"/>
<name>G3HM20_CRIGR</name>
<gene>
    <name evidence="1" type="ORF">I79_011764</name>
</gene>
<protein>
    <submittedName>
        <fullName evidence="1">Uncharacterized protein</fullName>
    </submittedName>
</protein>
<evidence type="ECO:0000313" key="2">
    <source>
        <dbReference type="Proteomes" id="UP000001075"/>
    </source>
</evidence>
<organism evidence="1 2">
    <name type="scientific">Cricetulus griseus</name>
    <name type="common">Chinese hamster</name>
    <name type="synonym">Cricetulus barabensis griseus</name>
    <dbReference type="NCBI Taxonomy" id="10029"/>
    <lineage>
        <taxon>Eukaryota</taxon>
        <taxon>Metazoa</taxon>
        <taxon>Chordata</taxon>
        <taxon>Craniata</taxon>
        <taxon>Vertebrata</taxon>
        <taxon>Euteleostomi</taxon>
        <taxon>Mammalia</taxon>
        <taxon>Eutheria</taxon>
        <taxon>Euarchontoglires</taxon>
        <taxon>Glires</taxon>
        <taxon>Rodentia</taxon>
        <taxon>Myomorpha</taxon>
        <taxon>Muroidea</taxon>
        <taxon>Cricetidae</taxon>
        <taxon>Cricetinae</taxon>
        <taxon>Cricetulus</taxon>
    </lineage>
</organism>
<proteinExistence type="predicted"/>
<accession>G3HM20</accession>
<dbReference type="Proteomes" id="UP000001075">
    <property type="component" value="Unassembled WGS sequence"/>
</dbReference>